<name>A0A5Q4BEB7_9PEZI</name>
<dbReference type="SMART" id="SM00906">
    <property type="entry name" value="Fungal_trans"/>
    <property type="match status" value="1"/>
</dbReference>
<protein>
    <submittedName>
        <fullName evidence="4">Putative transcriptional regulatory protein</fullName>
    </submittedName>
</protein>
<dbReference type="Pfam" id="PF04082">
    <property type="entry name" value="Fungal_trans"/>
    <property type="match status" value="1"/>
</dbReference>
<sequence length="590" mass="66493">FVQKAVSTESLQDLSLDLGETLEALSQIVNALKQPTAAGEMTYPLAKPINRLRMRGLKLPPIEKAINTIRIARSQRLTGMAWIYDFMPTRRFPDLCLNVYFSDTYSDFDFIAVNGGLHSLFTDYAAQLPAEEKKEHLEYARTCRENLETSLVNLPLHLPASSDVIVALLFGVQNELIISQTFHAVEISKPSLAWTLASKASELCQTLGYHRVESLKIAKSDTKPTVNGMHWHQYLFWNVYYIDKSLSLRLGRASTIPDWHITMPLPSVEGSKDHPILPYLVLWIRTAKCQGQIYEKLYSPDSMTQPYHVRQTRVHELVSSLHDIEMRTQEISADYKVHAKDAVEENFAEFYLSSDSVLRLSLLTLVYRAAPSVEGSPTTFSPECIKAARAALEKHRVCVAVMRKSSNVYFSTYIHWTVLFSPFIPFIVLFCQVIETQDKEDLARLHSFVVFLQETSSMSDAAGKMNRLFQVLYSVALRFVEFRASTPQSRQAEASAEMDAYLAALGFPPKGAADGRQQPITFNQNAGVPQELPSVPVIAGMGVDAMDENLRPGNPMMWMTNAAQLEDFFYSNAAMMDLMQEPIFDPSNQS</sequence>
<dbReference type="InterPro" id="IPR007219">
    <property type="entry name" value="XnlR_reg_dom"/>
</dbReference>
<dbReference type="GO" id="GO:0008270">
    <property type="term" value="F:zinc ion binding"/>
    <property type="evidence" value="ECO:0007669"/>
    <property type="project" value="InterPro"/>
</dbReference>
<evidence type="ECO:0000313" key="5">
    <source>
        <dbReference type="Proteomes" id="UP000326340"/>
    </source>
</evidence>
<evidence type="ECO:0000256" key="2">
    <source>
        <dbReference type="SAM" id="Phobius"/>
    </source>
</evidence>
<keyword evidence="2" id="KW-0472">Membrane</keyword>
<dbReference type="InterPro" id="IPR050987">
    <property type="entry name" value="AtrR-like"/>
</dbReference>
<dbReference type="PANTHER" id="PTHR46910">
    <property type="entry name" value="TRANSCRIPTION FACTOR PDR1"/>
    <property type="match status" value="1"/>
</dbReference>
<organism evidence="4 5">
    <name type="scientific">Colletotrichum shisoi</name>
    <dbReference type="NCBI Taxonomy" id="2078593"/>
    <lineage>
        <taxon>Eukaryota</taxon>
        <taxon>Fungi</taxon>
        <taxon>Dikarya</taxon>
        <taxon>Ascomycota</taxon>
        <taxon>Pezizomycotina</taxon>
        <taxon>Sordariomycetes</taxon>
        <taxon>Hypocreomycetidae</taxon>
        <taxon>Glomerellales</taxon>
        <taxon>Glomerellaceae</taxon>
        <taxon>Colletotrichum</taxon>
        <taxon>Colletotrichum destructivum species complex</taxon>
    </lineage>
</organism>
<dbReference type="GO" id="GO:0006351">
    <property type="term" value="P:DNA-templated transcription"/>
    <property type="evidence" value="ECO:0007669"/>
    <property type="project" value="InterPro"/>
</dbReference>
<dbReference type="EMBL" id="PUHP01001733">
    <property type="protein sequence ID" value="TQN65245.1"/>
    <property type="molecule type" value="Genomic_DNA"/>
</dbReference>
<comment type="caution">
    <text evidence="4">The sequence shown here is derived from an EMBL/GenBank/DDBJ whole genome shotgun (WGS) entry which is preliminary data.</text>
</comment>
<dbReference type="Proteomes" id="UP000326340">
    <property type="component" value="Unassembled WGS sequence"/>
</dbReference>
<dbReference type="PANTHER" id="PTHR46910:SF5">
    <property type="entry name" value="ZN(II)2CYS6 TRANSCRIPTION FACTOR (EUROFUNG)"/>
    <property type="match status" value="1"/>
</dbReference>
<dbReference type="CDD" id="cd12148">
    <property type="entry name" value="fungal_TF_MHR"/>
    <property type="match status" value="1"/>
</dbReference>
<feature type="domain" description="Xylanolytic transcriptional activator regulatory" evidence="3">
    <location>
        <begin position="193"/>
        <end position="272"/>
    </location>
</feature>
<reference evidence="4 5" key="1">
    <citation type="journal article" date="2019" name="Sci. Rep.">
        <title>Colletotrichum shisoi sp. nov., an anthracnose pathogen of Perilla frutescens in Japan: molecular phylogenetic, morphological and genomic evidence.</title>
        <authorList>
            <person name="Gan P."/>
            <person name="Tsushima A."/>
            <person name="Hiroyama R."/>
            <person name="Narusaka M."/>
            <person name="Takano Y."/>
            <person name="Narusaka Y."/>
            <person name="Kawaradani M."/>
            <person name="Damm U."/>
            <person name="Shirasu K."/>
        </authorList>
    </citation>
    <scope>NUCLEOTIDE SEQUENCE [LARGE SCALE GENOMIC DNA]</scope>
    <source>
        <strain evidence="4 5">PG-2018a</strain>
    </source>
</reference>
<evidence type="ECO:0000259" key="3">
    <source>
        <dbReference type="SMART" id="SM00906"/>
    </source>
</evidence>
<keyword evidence="1" id="KW-0539">Nucleus</keyword>
<feature type="non-terminal residue" evidence="4">
    <location>
        <position position="1"/>
    </location>
</feature>
<dbReference type="GO" id="GO:0003700">
    <property type="term" value="F:DNA-binding transcription factor activity"/>
    <property type="evidence" value="ECO:0007669"/>
    <property type="project" value="InterPro"/>
</dbReference>
<dbReference type="OrthoDB" id="103819at2759"/>
<feature type="transmembrane region" description="Helical" evidence="2">
    <location>
        <begin position="413"/>
        <end position="434"/>
    </location>
</feature>
<keyword evidence="5" id="KW-1185">Reference proteome</keyword>
<keyword evidence="2" id="KW-0812">Transmembrane</keyword>
<dbReference type="AlphaFoldDB" id="A0A5Q4BEB7"/>
<evidence type="ECO:0000256" key="1">
    <source>
        <dbReference type="ARBA" id="ARBA00023242"/>
    </source>
</evidence>
<evidence type="ECO:0000313" key="4">
    <source>
        <dbReference type="EMBL" id="TQN65245.1"/>
    </source>
</evidence>
<proteinExistence type="predicted"/>
<gene>
    <name evidence="4" type="ORF">CSHISOI_10189</name>
</gene>
<keyword evidence="2" id="KW-1133">Transmembrane helix</keyword>
<dbReference type="GO" id="GO:0003677">
    <property type="term" value="F:DNA binding"/>
    <property type="evidence" value="ECO:0007669"/>
    <property type="project" value="InterPro"/>
</dbReference>
<accession>A0A5Q4BEB7</accession>